<organism evidence="1 2">
    <name type="scientific">Parabacteroides acidifaciens</name>
    <dbReference type="NCBI Taxonomy" id="2290935"/>
    <lineage>
        <taxon>Bacteria</taxon>
        <taxon>Pseudomonadati</taxon>
        <taxon>Bacteroidota</taxon>
        <taxon>Bacteroidia</taxon>
        <taxon>Bacteroidales</taxon>
        <taxon>Tannerellaceae</taxon>
        <taxon>Parabacteroides</taxon>
    </lineage>
</organism>
<comment type="caution">
    <text evidence="1">The sequence shown here is derived from an EMBL/GenBank/DDBJ whole genome shotgun (WGS) entry which is preliminary data.</text>
</comment>
<evidence type="ECO:0000313" key="1">
    <source>
        <dbReference type="EMBL" id="MBC8601681.1"/>
    </source>
</evidence>
<keyword evidence="2" id="KW-1185">Reference proteome</keyword>
<dbReference type="Proteomes" id="UP000629596">
    <property type="component" value="Unassembled WGS sequence"/>
</dbReference>
<dbReference type="EMBL" id="JACRTI010000014">
    <property type="protein sequence ID" value="MBC8601681.1"/>
    <property type="molecule type" value="Genomic_DNA"/>
</dbReference>
<accession>A0ABR7NZZ6</accession>
<sequence>MEVSDSLLEEAAIVVEEVSEELISIMAGCGCFACGLGCSGTVGMD</sequence>
<protein>
    <submittedName>
        <fullName evidence="1">Uncharacterized protein</fullName>
    </submittedName>
</protein>
<reference evidence="1 2" key="1">
    <citation type="submission" date="2020-08" db="EMBL/GenBank/DDBJ databases">
        <title>Genome public.</title>
        <authorList>
            <person name="Liu C."/>
            <person name="Sun Q."/>
        </authorList>
    </citation>
    <scope>NUCLEOTIDE SEQUENCE [LARGE SCALE GENOMIC DNA]</scope>
    <source>
        <strain evidence="1 2">426_9</strain>
    </source>
</reference>
<gene>
    <name evidence="1" type="ORF">H8784_08090</name>
</gene>
<dbReference type="RefSeq" id="WP_158543355.1">
    <property type="nucleotide sequence ID" value="NZ_JACRTI010000014.1"/>
</dbReference>
<name>A0ABR7NZZ6_9BACT</name>
<proteinExistence type="predicted"/>
<evidence type="ECO:0000313" key="2">
    <source>
        <dbReference type="Proteomes" id="UP000629596"/>
    </source>
</evidence>